<dbReference type="Proteomes" id="UP000482578">
    <property type="component" value="Unassembled WGS sequence"/>
</dbReference>
<accession>A0A6B2KU05</accession>
<protein>
    <submittedName>
        <fullName evidence="2">NUDIX domain-containing protein</fullName>
    </submittedName>
</protein>
<dbReference type="InterPro" id="IPR000086">
    <property type="entry name" value="NUDIX_hydrolase_dom"/>
</dbReference>
<evidence type="ECO:0000313" key="2">
    <source>
        <dbReference type="EMBL" id="NDV13550.1"/>
    </source>
</evidence>
<dbReference type="GO" id="GO:0003824">
    <property type="term" value="F:catalytic activity"/>
    <property type="evidence" value="ECO:0007669"/>
    <property type="project" value="UniProtKB-ARBA"/>
</dbReference>
<dbReference type="SUPFAM" id="SSF55811">
    <property type="entry name" value="Nudix"/>
    <property type="match status" value="1"/>
</dbReference>
<organism evidence="2 3">
    <name type="scientific">Crenobacter caeni</name>
    <dbReference type="NCBI Taxonomy" id="2705474"/>
    <lineage>
        <taxon>Bacteria</taxon>
        <taxon>Pseudomonadati</taxon>
        <taxon>Pseudomonadota</taxon>
        <taxon>Betaproteobacteria</taxon>
        <taxon>Neisseriales</taxon>
        <taxon>Neisseriaceae</taxon>
        <taxon>Crenobacter</taxon>
    </lineage>
</organism>
<dbReference type="Pfam" id="PF00293">
    <property type="entry name" value="NUDIX"/>
    <property type="match status" value="1"/>
</dbReference>
<proteinExistence type="predicted"/>
<name>A0A6B2KU05_9NEIS</name>
<keyword evidence="3" id="KW-1185">Reference proteome</keyword>
<gene>
    <name evidence="2" type="ORF">GZH52_12230</name>
</gene>
<evidence type="ECO:0000259" key="1">
    <source>
        <dbReference type="PROSITE" id="PS51462"/>
    </source>
</evidence>
<dbReference type="EMBL" id="JAAGAA010000010">
    <property type="protein sequence ID" value="NDV13550.1"/>
    <property type="molecule type" value="Genomic_DNA"/>
</dbReference>
<dbReference type="Gene3D" id="3.90.79.10">
    <property type="entry name" value="Nucleoside Triphosphate Pyrophosphohydrolase"/>
    <property type="match status" value="1"/>
</dbReference>
<sequence length="106" mass="11351">MDQALACYPHGDKIAPGETPASALARELVEELGIRLETDSIRYLYTVVGPAYSQPGEVEPVCFAGSWAGEPQACAEISAIAWLTLGEAEKFAPAVQQLCTEHLHHG</sequence>
<reference evidence="2 3" key="1">
    <citation type="submission" date="2020-02" db="EMBL/GenBank/DDBJ databases">
        <authorList>
            <person name="Yang Z."/>
        </authorList>
    </citation>
    <scope>NUCLEOTIDE SEQUENCE [LARGE SCALE GENOMIC DNA]</scope>
    <source>
        <strain evidence="2 3">HX-7-9</strain>
    </source>
</reference>
<comment type="caution">
    <text evidence="2">The sequence shown here is derived from an EMBL/GenBank/DDBJ whole genome shotgun (WGS) entry which is preliminary data.</text>
</comment>
<feature type="domain" description="Nudix hydrolase" evidence="1">
    <location>
        <begin position="1"/>
        <end position="105"/>
    </location>
</feature>
<dbReference type="AlphaFoldDB" id="A0A6B2KU05"/>
<dbReference type="InterPro" id="IPR015797">
    <property type="entry name" value="NUDIX_hydrolase-like_dom_sf"/>
</dbReference>
<evidence type="ECO:0000313" key="3">
    <source>
        <dbReference type="Proteomes" id="UP000482578"/>
    </source>
</evidence>
<dbReference type="PROSITE" id="PS51462">
    <property type="entry name" value="NUDIX"/>
    <property type="match status" value="1"/>
</dbReference>